<comment type="caution">
    <text evidence="2">The sequence shown here is derived from an EMBL/GenBank/DDBJ whole genome shotgun (WGS) entry which is preliminary data.</text>
</comment>
<dbReference type="AlphaFoldDB" id="A0A399E3U4"/>
<dbReference type="EMBL" id="QWKX01000008">
    <property type="protein sequence ID" value="RIH79165.1"/>
    <property type="molecule type" value="Genomic_DNA"/>
</dbReference>
<dbReference type="RefSeq" id="WP_027888120.1">
    <property type="nucleotide sequence ID" value="NZ_JBHSXZ010000042.1"/>
</dbReference>
<keyword evidence="1" id="KW-1133">Transmembrane helix</keyword>
<organism evidence="2 3">
    <name type="scientific">Meiothermus taiwanensis</name>
    <dbReference type="NCBI Taxonomy" id="172827"/>
    <lineage>
        <taxon>Bacteria</taxon>
        <taxon>Thermotogati</taxon>
        <taxon>Deinococcota</taxon>
        <taxon>Deinococci</taxon>
        <taxon>Thermales</taxon>
        <taxon>Thermaceae</taxon>
        <taxon>Meiothermus</taxon>
    </lineage>
</organism>
<sequence>MKNIRGPIIALILSLLMTYLIYEGALEATLGQDREFTGRRSGFANLFYGIGHDYGMAAVVLGMVACAASVFWLVRAIRGGGSKQ</sequence>
<evidence type="ECO:0000313" key="3">
    <source>
        <dbReference type="Proteomes" id="UP000266089"/>
    </source>
</evidence>
<protein>
    <submittedName>
        <fullName evidence="2">Uncharacterized protein</fullName>
    </submittedName>
</protein>
<keyword evidence="1" id="KW-0472">Membrane</keyword>
<reference evidence="2 3" key="1">
    <citation type="submission" date="2018-08" db="EMBL/GenBank/DDBJ databases">
        <title>Meiothermus cateniformans JCM 15151 genome sequencing project.</title>
        <authorList>
            <person name="Da Costa M.S."/>
            <person name="Albuquerque L."/>
            <person name="Raposo P."/>
            <person name="Froufe H.J.C."/>
            <person name="Barroso C.S."/>
            <person name="Egas C."/>
        </authorList>
    </citation>
    <scope>NUCLEOTIDE SEQUENCE [LARGE SCALE GENOMIC DNA]</scope>
    <source>
        <strain evidence="2 3">JCM 15151</strain>
    </source>
</reference>
<feature type="transmembrane region" description="Helical" evidence="1">
    <location>
        <begin position="7"/>
        <end position="25"/>
    </location>
</feature>
<proteinExistence type="predicted"/>
<gene>
    <name evidence="2" type="ORF">Mcate_00516</name>
</gene>
<feature type="transmembrane region" description="Helical" evidence="1">
    <location>
        <begin position="54"/>
        <end position="74"/>
    </location>
</feature>
<name>A0A399E3U4_9DEIN</name>
<accession>A0A399E3U4</accession>
<evidence type="ECO:0000256" key="1">
    <source>
        <dbReference type="SAM" id="Phobius"/>
    </source>
</evidence>
<keyword evidence="1" id="KW-0812">Transmembrane</keyword>
<evidence type="ECO:0000313" key="2">
    <source>
        <dbReference type="EMBL" id="RIH79165.1"/>
    </source>
</evidence>
<dbReference type="Proteomes" id="UP000266089">
    <property type="component" value="Unassembled WGS sequence"/>
</dbReference>